<proteinExistence type="predicted"/>
<keyword evidence="2" id="KW-1185">Reference proteome</keyword>
<reference evidence="1 2" key="2">
    <citation type="journal article" date="2022" name="Mol. Ecol. Resour.">
        <title>The genomes of chicory, endive, great burdock and yacon provide insights into Asteraceae paleo-polyploidization history and plant inulin production.</title>
        <authorList>
            <person name="Fan W."/>
            <person name="Wang S."/>
            <person name="Wang H."/>
            <person name="Wang A."/>
            <person name="Jiang F."/>
            <person name="Liu H."/>
            <person name="Zhao H."/>
            <person name="Xu D."/>
            <person name="Zhang Y."/>
        </authorList>
    </citation>
    <scope>NUCLEOTIDE SEQUENCE [LARGE SCALE GENOMIC DNA]</scope>
    <source>
        <strain evidence="2">cv. Niubang</strain>
    </source>
</reference>
<name>A0ACB8ZK75_ARCLA</name>
<reference evidence="2" key="1">
    <citation type="journal article" date="2022" name="Mol. Ecol. Resour.">
        <title>The genomes of chicory, endive, great burdock and yacon provide insights into Asteraceae palaeo-polyploidization history and plant inulin production.</title>
        <authorList>
            <person name="Fan W."/>
            <person name="Wang S."/>
            <person name="Wang H."/>
            <person name="Wang A."/>
            <person name="Jiang F."/>
            <person name="Liu H."/>
            <person name="Zhao H."/>
            <person name="Xu D."/>
            <person name="Zhang Y."/>
        </authorList>
    </citation>
    <scope>NUCLEOTIDE SEQUENCE [LARGE SCALE GENOMIC DNA]</scope>
    <source>
        <strain evidence="2">cv. Niubang</strain>
    </source>
</reference>
<protein>
    <submittedName>
        <fullName evidence="1">Uncharacterized protein</fullName>
    </submittedName>
</protein>
<accession>A0ACB8ZK75</accession>
<gene>
    <name evidence="1" type="ORF">L6452_30807</name>
</gene>
<evidence type="ECO:0000313" key="2">
    <source>
        <dbReference type="Proteomes" id="UP001055879"/>
    </source>
</evidence>
<organism evidence="1 2">
    <name type="scientific">Arctium lappa</name>
    <name type="common">Greater burdock</name>
    <name type="synonym">Lappa major</name>
    <dbReference type="NCBI Taxonomy" id="4217"/>
    <lineage>
        <taxon>Eukaryota</taxon>
        <taxon>Viridiplantae</taxon>
        <taxon>Streptophyta</taxon>
        <taxon>Embryophyta</taxon>
        <taxon>Tracheophyta</taxon>
        <taxon>Spermatophyta</taxon>
        <taxon>Magnoliopsida</taxon>
        <taxon>eudicotyledons</taxon>
        <taxon>Gunneridae</taxon>
        <taxon>Pentapetalae</taxon>
        <taxon>asterids</taxon>
        <taxon>campanulids</taxon>
        <taxon>Asterales</taxon>
        <taxon>Asteraceae</taxon>
        <taxon>Carduoideae</taxon>
        <taxon>Cardueae</taxon>
        <taxon>Arctiinae</taxon>
        <taxon>Arctium</taxon>
    </lineage>
</organism>
<sequence>MEDDNSDGGEINRERRRNKVEDFDLTVLMFNPNFPSNRSHLIYRRSTIFLHFLLQFIKCYTKPWLMLI</sequence>
<evidence type="ECO:0000313" key="1">
    <source>
        <dbReference type="EMBL" id="KAI3697710.1"/>
    </source>
</evidence>
<dbReference type="EMBL" id="CM042056">
    <property type="protein sequence ID" value="KAI3697710.1"/>
    <property type="molecule type" value="Genomic_DNA"/>
</dbReference>
<dbReference type="Proteomes" id="UP001055879">
    <property type="component" value="Linkage Group LG10"/>
</dbReference>
<comment type="caution">
    <text evidence="1">The sequence shown here is derived from an EMBL/GenBank/DDBJ whole genome shotgun (WGS) entry which is preliminary data.</text>
</comment>